<dbReference type="RefSeq" id="WP_067913234.1">
    <property type="nucleotide sequence ID" value="NZ_KQ954246.1"/>
</dbReference>
<name>A0A117UT08_9SPHN</name>
<dbReference type="Proteomes" id="UP000058012">
    <property type="component" value="Unassembled WGS sequence"/>
</dbReference>
<dbReference type="OrthoDB" id="7573043at2"/>
<keyword evidence="3" id="KW-1185">Reference proteome</keyword>
<organism evidence="2 3">
    <name type="scientific">Novosphingobium fuchskuhlense</name>
    <dbReference type="NCBI Taxonomy" id="1117702"/>
    <lineage>
        <taxon>Bacteria</taxon>
        <taxon>Pseudomonadati</taxon>
        <taxon>Pseudomonadota</taxon>
        <taxon>Alphaproteobacteria</taxon>
        <taxon>Sphingomonadales</taxon>
        <taxon>Sphingomonadaceae</taxon>
        <taxon>Novosphingobium</taxon>
    </lineage>
</organism>
<dbReference type="InterPro" id="IPR005632">
    <property type="entry name" value="Chaperone_Skp"/>
</dbReference>
<sequence length="204" mass="21064">MACKFFSTATAVAASMLALAPAGAQAQGSVPSIVPAGLGGPIVPGVCLISRDAVLTSSKVAVYASERIRQITAEAQAEVDAMRKPVDAQVAALRAQAPKMTPQQIRAQEQALSAKLAPVQALAEQRRREVEKTRIDALATISAQVQPLVAAAYGQKGCGLLFDRNSLLGGNFGNDITAAVVTALDGKITSFAIQRATLPASTKP</sequence>
<accession>A0A117UT08</accession>
<comment type="caution">
    <text evidence="2">The sequence shown here is derived from an EMBL/GenBank/DDBJ whole genome shotgun (WGS) entry which is preliminary data.</text>
</comment>
<dbReference type="InterPro" id="IPR024930">
    <property type="entry name" value="Skp_dom_sf"/>
</dbReference>
<dbReference type="SUPFAM" id="SSF111384">
    <property type="entry name" value="OmpH-like"/>
    <property type="match status" value="1"/>
</dbReference>
<reference evidence="2 3" key="1">
    <citation type="submission" date="2015-10" db="EMBL/GenBank/DDBJ databases">
        <title>Draft genome sequence of Novosphingobium fuchskuhlense DSM 25065 isolated from a surface water sample of the southwest basin of Lake Grosse Fuchskuhle.</title>
        <authorList>
            <person name="Ruckert C."/>
            <person name="Winkler A."/>
            <person name="Glaeser J."/>
            <person name="Grossart H.-P."/>
            <person name="Kalinowski J."/>
            <person name="Glaeser S."/>
        </authorList>
    </citation>
    <scope>NUCLEOTIDE SEQUENCE [LARGE SCALE GENOMIC DNA]</scope>
    <source>
        <strain evidence="2 3">FNE08-7</strain>
    </source>
</reference>
<proteinExistence type="predicted"/>
<evidence type="ECO:0000313" key="2">
    <source>
        <dbReference type="EMBL" id="KUR70336.1"/>
    </source>
</evidence>
<dbReference type="Gene3D" id="3.30.910.20">
    <property type="entry name" value="Skp domain"/>
    <property type="match status" value="1"/>
</dbReference>
<feature type="chain" id="PRO_5007156905" description="Outer membrane chaperone Skp" evidence="1">
    <location>
        <begin position="27"/>
        <end position="204"/>
    </location>
</feature>
<dbReference type="EMBL" id="LLZS01000009">
    <property type="protein sequence ID" value="KUR70336.1"/>
    <property type="molecule type" value="Genomic_DNA"/>
</dbReference>
<evidence type="ECO:0000256" key="1">
    <source>
        <dbReference type="SAM" id="SignalP"/>
    </source>
</evidence>
<feature type="signal peptide" evidence="1">
    <location>
        <begin position="1"/>
        <end position="26"/>
    </location>
</feature>
<evidence type="ECO:0008006" key="4">
    <source>
        <dbReference type="Google" id="ProtNLM"/>
    </source>
</evidence>
<dbReference type="SMART" id="SM00935">
    <property type="entry name" value="OmpH"/>
    <property type="match status" value="1"/>
</dbReference>
<protein>
    <recommendedName>
        <fullName evidence="4">Outer membrane chaperone Skp</fullName>
    </recommendedName>
</protein>
<dbReference type="AlphaFoldDB" id="A0A117UT08"/>
<dbReference type="GO" id="GO:0051082">
    <property type="term" value="F:unfolded protein binding"/>
    <property type="evidence" value="ECO:0007669"/>
    <property type="project" value="InterPro"/>
</dbReference>
<dbReference type="Pfam" id="PF03938">
    <property type="entry name" value="OmpH"/>
    <property type="match status" value="1"/>
</dbReference>
<keyword evidence="1" id="KW-0732">Signal</keyword>
<gene>
    <name evidence="2" type="ORF">AQZ52_15935</name>
</gene>
<evidence type="ECO:0000313" key="3">
    <source>
        <dbReference type="Proteomes" id="UP000058012"/>
    </source>
</evidence>
<dbReference type="STRING" id="1117702.AQZ52_15935"/>